<dbReference type="AlphaFoldDB" id="A0AAV9EGR4"/>
<accession>A0AAV9EGR4</accession>
<comment type="caution">
    <text evidence="1">The sequence shown here is derived from an EMBL/GenBank/DDBJ whole genome shotgun (WGS) entry which is preliminary data.</text>
</comment>
<evidence type="ECO:0000313" key="2">
    <source>
        <dbReference type="Proteomes" id="UP001180020"/>
    </source>
</evidence>
<keyword evidence="2" id="KW-1185">Reference proteome</keyword>
<proteinExistence type="predicted"/>
<evidence type="ECO:0000313" key="1">
    <source>
        <dbReference type="EMBL" id="KAK1312030.1"/>
    </source>
</evidence>
<dbReference type="EMBL" id="JAUJYO010000007">
    <property type="protein sequence ID" value="KAK1312030.1"/>
    <property type="molecule type" value="Genomic_DNA"/>
</dbReference>
<dbReference type="Proteomes" id="UP001180020">
    <property type="component" value="Unassembled WGS sequence"/>
</dbReference>
<reference evidence="1" key="2">
    <citation type="submission" date="2023-06" db="EMBL/GenBank/DDBJ databases">
        <authorList>
            <person name="Ma L."/>
            <person name="Liu K.-W."/>
            <person name="Li Z."/>
            <person name="Hsiao Y.-Y."/>
            <person name="Qi Y."/>
            <person name="Fu T."/>
            <person name="Tang G."/>
            <person name="Zhang D."/>
            <person name="Sun W.-H."/>
            <person name="Liu D.-K."/>
            <person name="Li Y."/>
            <person name="Chen G.-Z."/>
            <person name="Liu X.-D."/>
            <person name="Liao X.-Y."/>
            <person name="Jiang Y.-T."/>
            <person name="Yu X."/>
            <person name="Hao Y."/>
            <person name="Huang J."/>
            <person name="Zhao X.-W."/>
            <person name="Ke S."/>
            <person name="Chen Y.-Y."/>
            <person name="Wu W.-L."/>
            <person name="Hsu J.-L."/>
            <person name="Lin Y.-F."/>
            <person name="Huang M.-D."/>
            <person name="Li C.-Y."/>
            <person name="Huang L."/>
            <person name="Wang Z.-W."/>
            <person name="Zhao X."/>
            <person name="Zhong W.-Y."/>
            <person name="Peng D.-H."/>
            <person name="Ahmad S."/>
            <person name="Lan S."/>
            <person name="Zhang J.-S."/>
            <person name="Tsai W.-C."/>
            <person name="Van De Peer Y."/>
            <person name="Liu Z.-J."/>
        </authorList>
    </citation>
    <scope>NUCLEOTIDE SEQUENCE</scope>
    <source>
        <strain evidence="1">CP</strain>
        <tissue evidence="1">Leaves</tissue>
    </source>
</reference>
<protein>
    <submittedName>
        <fullName evidence="1">Uncharacterized protein</fullName>
    </submittedName>
</protein>
<name>A0AAV9EGR4_ACOCL</name>
<sequence length="109" mass="12940">MEDLAPPDPQQDSLAPPNHPLFCEQISLTLEYRHPRRAPPSNNNRRQMVKVRLPKAKRKFMDCDEEDLKEMDSHWGLSLVGYVIGKRPYYKPFVDFLHRLWKPKGPWRS</sequence>
<reference evidence="1" key="1">
    <citation type="journal article" date="2023" name="Nat. Commun.">
        <title>Diploid and tetraploid genomes of Acorus and the evolution of monocots.</title>
        <authorList>
            <person name="Ma L."/>
            <person name="Liu K.W."/>
            <person name="Li Z."/>
            <person name="Hsiao Y.Y."/>
            <person name="Qi Y."/>
            <person name="Fu T."/>
            <person name="Tang G.D."/>
            <person name="Zhang D."/>
            <person name="Sun W.H."/>
            <person name="Liu D.K."/>
            <person name="Li Y."/>
            <person name="Chen G.Z."/>
            <person name="Liu X.D."/>
            <person name="Liao X.Y."/>
            <person name="Jiang Y.T."/>
            <person name="Yu X."/>
            <person name="Hao Y."/>
            <person name="Huang J."/>
            <person name="Zhao X.W."/>
            <person name="Ke S."/>
            <person name="Chen Y.Y."/>
            <person name="Wu W.L."/>
            <person name="Hsu J.L."/>
            <person name="Lin Y.F."/>
            <person name="Huang M.D."/>
            <person name="Li C.Y."/>
            <person name="Huang L."/>
            <person name="Wang Z.W."/>
            <person name="Zhao X."/>
            <person name="Zhong W.Y."/>
            <person name="Peng D.H."/>
            <person name="Ahmad S."/>
            <person name="Lan S."/>
            <person name="Zhang J.S."/>
            <person name="Tsai W.C."/>
            <person name="Van de Peer Y."/>
            <person name="Liu Z.J."/>
        </authorList>
    </citation>
    <scope>NUCLEOTIDE SEQUENCE</scope>
    <source>
        <strain evidence="1">CP</strain>
    </source>
</reference>
<organism evidence="1 2">
    <name type="scientific">Acorus calamus</name>
    <name type="common">Sweet flag</name>
    <dbReference type="NCBI Taxonomy" id="4465"/>
    <lineage>
        <taxon>Eukaryota</taxon>
        <taxon>Viridiplantae</taxon>
        <taxon>Streptophyta</taxon>
        <taxon>Embryophyta</taxon>
        <taxon>Tracheophyta</taxon>
        <taxon>Spermatophyta</taxon>
        <taxon>Magnoliopsida</taxon>
        <taxon>Liliopsida</taxon>
        <taxon>Acoraceae</taxon>
        <taxon>Acorus</taxon>
    </lineage>
</organism>
<gene>
    <name evidence="1" type="ORF">QJS10_CPA07g00694</name>
</gene>